<name>A0A0L6V689_9BASI</name>
<evidence type="ECO:0000313" key="3">
    <source>
        <dbReference type="Proteomes" id="UP000037035"/>
    </source>
</evidence>
<organism evidence="2 3">
    <name type="scientific">Puccinia sorghi</name>
    <dbReference type="NCBI Taxonomy" id="27349"/>
    <lineage>
        <taxon>Eukaryota</taxon>
        <taxon>Fungi</taxon>
        <taxon>Dikarya</taxon>
        <taxon>Basidiomycota</taxon>
        <taxon>Pucciniomycotina</taxon>
        <taxon>Pucciniomycetes</taxon>
        <taxon>Pucciniales</taxon>
        <taxon>Pucciniaceae</taxon>
        <taxon>Puccinia</taxon>
    </lineage>
</organism>
<proteinExistence type="predicted"/>
<feature type="region of interest" description="Disordered" evidence="1">
    <location>
        <begin position="1"/>
        <end position="28"/>
    </location>
</feature>
<dbReference type="VEuPathDB" id="FungiDB:VP01_2448g3"/>
<keyword evidence="3" id="KW-1185">Reference proteome</keyword>
<dbReference type="Proteomes" id="UP000037035">
    <property type="component" value="Unassembled WGS sequence"/>
</dbReference>
<protein>
    <recommendedName>
        <fullName evidence="4">Mitochondrial protein</fullName>
    </recommendedName>
</protein>
<reference evidence="2 3" key="1">
    <citation type="submission" date="2015-08" db="EMBL/GenBank/DDBJ databases">
        <title>Next Generation Sequencing and Analysis of the Genome of Puccinia sorghi L Schw, the Causal Agent of Maize Common Rust.</title>
        <authorList>
            <person name="Rochi L."/>
            <person name="Burguener G."/>
            <person name="Darino M."/>
            <person name="Turjanski A."/>
            <person name="Kreff E."/>
            <person name="Dieguez M.J."/>
            <person name="Sacco F."/>
        </authorList>
    </citation>
    <scope>NUCLEOTIDE SEQUENCE [LARGE SCALE GENOMIC DNA]</scope>
    <source>
        <strain evidence="2 3">RO10H11247</strain>
    </source>
</reference>
<dbReference type="OrthoDB" id="3344688at2759"/>
<accession>A0A0L6V689</accession>
<sequence length="230" mass="26384">MSSFHWHIPQVQGKISKTSGTTNPMSPKTRLIKATDSRTSRVPKTTKNFSLVRSSEPLAVSIWNIEFWDPPERSLKSYLGYIAFLGGNLISWKLKKQPTVLTSTTEAEYRTLYEGVQESSQKIINTLLTIKVTYPWLLIHYFNNRLSTSISFFHWIREIHDTGLFQLTYTSTHKMKADMCTKALDILKHQKIVEDINIQQYLARGGIEVSHGVMLKRWKTAEQGCGSDDD</sequence>
<comment type="caution">
    <text evidence="2">The sequence shown here is derived from an EMBL/GenBank/DDBJ whole genome shotgun (WGS) entry which is preliminary data.</text>
</comment>
<dbReference type="CDD" id="cd09272">
    <property type="entry name" value="RNase_HI_RT_Ty1"/>
    <property type="match status" value="1"/>
</dbReference>
<dbReference type="EMBL" id="LAVV01007334">
    <property type="protein sequence ID" value="KNZ56268.1"/>
    <property type="molecule type" value="Genomic_DNA"/>
</dbReference>
<dbReference type="AlphaFoldDB" id="A0A0L6V689"/>
<evidence type="ECO:0008006" key="4">
    <source>
        <dbReference type="Google" id="ProtNLM"/>
    </source>
</evidence>
<feature type="compositionally biased region" description="Polar residues" evidence="1">
    <location>
        <begin position="13"/>
        <end position="26"/>
    </location>
</feature>
<gene>
    <name evidence="2" type="ORF">VP01_2448g3</name>
</gene>
<evidence type="ECO:0000256" key="1">
    <source>
        <dbReference type="SAM" id="MobiDB-lite"/>
    </source>
</evidence>
<evidence type="ECO:0000313" key="2">
    <source>
        <dbReference type="EMBL" id="KNZ56268.1"/>
    </source>
</evidence>